<reference evidence="2 3" key="1">
    <citation type="submission" date="2019-12" db="EMBL/GenBank/DDBJ databases">
        <authorList>
            <person name="Kun Z."/>
        </authorList>
    </citation>
    <scope>NUCLEOTIDE SEQUENCE [LARGE SCALE GENOMIC DNA]</scope>
    <source>
        <strain evidence="2 3">YIM 123512</strain>
    </source>
</reference>
<feature type="domain" description="HipA-like kinase" evidence="1">
    <location>
        <begin position="15"/>
        <end position="162"/>
    </location>
</feature>
<dbReference type="InterPro" id="IPR046748">
    <property type="entry name" value="HipA_2"/>
</dbReference>
<evidence type="ECO:0000313" key="3">
    <source>
        <dbReference type="Proteomes" id="UP000473325"/>
    </source>
</evidence>
<keyword evidence="3" id="KW-1185">Reference proteome</keyword>
<name>A0A6L7F308_9ACTN</name>
<comment type="caution">
    <text evidence="2">The sequence shown here is derived from an EMBL/GenBank/DDBJ whole genome shotgun (WGS) entry which is preliminary data.</text>
</comment>
<dbReference type="EMBL" id="WUEK01000008">
    <property type="protein sequence ID" value="MXG90634.1"/>
    <property type="molecule type" value="Genomic_DNA"/>
</dbReference>
<organism evidence="2 3">
    <name type="scientific">Nocardioides flavescens</name>
    <dbReference type="NCBI Taxonomy" id="2691959"/>
    <lineage>
        <taxon>Bacteria</taxon>
        <taxon>Bacillati</taxon>
        <taxon>Actinomycetota</taxon>
        <taxon>Actinomycetes</taxon>
        <taxon>Propionibacteriales</taxon>
        <taxon>Nocardioidaceae</taxon>
        <taxon>Nocardioides</taxon>
    </lineage>
</organism>
<accession>A0A6L7F308</accession>
<evidence type="ECO:0000259" key="1">
    <source>
        <dbReference type="Pfam" id="PF20613"/>
    </source>
</evidence>
<proteinExistence type="predicted"/>
<gene>
    <name evidence="2" type="ORF">GRQ65_13850</name>
</gene>
<protein>
    <recommendedName>
        <fullName evidence="1">HipA-like kinase domain-containing protein</fullName>
    </recommendedName>
</protein>
<dbReference type="Pfam" id="PF20613">
    <property type="entry name" value="HipA_2"/>
    <property type="match status" value="1"/>
</dbReference>
<sequence>MNGPLPTVAVTRYVTPLREGGSLPGIVEADDLGTYVCKFRGAGQGVRVLVAEVVVAGLAERLGLRTPRLVALELDPEIARYEADEEVQDLLNASAGLNLGADFLPGSFGFDGHVPADDEPAGDPVRVLWLDAFVANVDRSWRNPNLLVWHGRLWVIDHGASLYFHHGWAGGSLEKDGAAERFAAQPWNVDDHVFRDHVADLAALDPQLRALLGPEVFADVLSAVPDAWLEPVPGAETPDAVRAAYVAFLDARLGSDAWLPRAGEA</sequence>
<dbReference type="Proteomes" id="UP000473325">
    <property type="component" value="Unassembled WGS sequence"/>
</dbReference>
<dbReference type="AlphaFoldDB" id="A0A6L7F308"/>
<dbReference type="RefSeq" id="WP_160878565.1">
    <property type="nucleotide sequence ID" value="NZ_WUEK01000008.1"/>
</dbReference>
<evidence type="ECO:0000313" key="2">
    <source>
        <dbReference type="EMBL" id="MXG90634.1"/>
    </source>
</evidence>